<proteinExistence type="predicted"/>
<dbReference type="WBParaSite" id="TTAC_0000070801-mRNA-1">
    <property type="protein sequence ID" value="TTAC_0000070801-mRNA-1"/>
    <property type="gene ID" value="TTAC_0000070801"/>
</dbReference>
<dbReference type="CDD" id="cd24142">
    <property type="entry name" value="ACL4-like"/>
    <property type="match status" value="1"/>
</dbReference>
<evidence type="ECO:0000256" key="2">
    <source>
        <dbReference type="SAM" id="MobiDB-lite"/>
    </source>
</evidence>
<dbReference type="STRING" id="6205.A0A0R3WJ75"/>
<keyword evidence="1" id="KW-0802">TPR repeat</keyword>
<protein>
    <submittedName>
        <fullName evidence="5">TPR_REGION domain-containing protein</fullName>
    </submittedName>
</protein>
<feature type="repeat" description="TPR" evidence="1">
    <location>
        <begin position="72"/>
        <end position="105"/>
    </location>
</feature>
<dbReference type="AlphaFoldDB" id="A0A0R3WJ75"/>
<evidence type="ECO:0000313" key="4">
    <source>
        <dbReference type="Proteomes" id="UP000274429"/>
    </source>
</evidence>
<reference evidence="5" key="1">
    <citation type="submission" date="2017-02" db="UniProtKB">
        <authorList>
            <consortium name="WormBaseParasite"/>
        </authorList>
    </citation>
    <scope>IDENTIFICATION</scope>
</reference>
<feature type="region of interest" description="Disordered" evidence="2">
    <location>
        <begin position="1"/>
        <end position="28"/>
    </location>
</feature>
<reference evidence="3 4" key="2">
    <citation type="submission" date="2018-11" db="EMBL/GenBank/DDBJ databases">
        <authorList>
            <consortium name="Pathogen Informatics"/>
        </authorList>
    </citation>
    <scope>NUCLEOTIDE SEQUENCE [LARGE SCALE GENOMIC DNA]</scope>
</reference>
<dbReference type="SMART" id="SM00028">
    <property type="entry name" value="TPR"/>
    <property type="match status" value="2"/>
</dbReference>
<dbReference type="Proteomes" id="UP000274429">
    <property type="component" value="Unassembled WGS sequence"/>
</dbReference>
<sequence>MAGSKIRSPKRSSAVTSPAGSTSSHQNPRDLLNQAAEFVNCFQNKQALRLYASALSQLDRLQPTEENQMLKIEALQSFGFLLLDEGRFEEAKENLQKAVELSPDEGYEKYMYLAQMSKGSEAVALYQVGIDIIKRSLEATSETDISIQEKLKRALSNAYCAISEIYTTDLCDEPEAESCCLEAVENAKQADESNPQAWLSAANVLAIKARDDEARQALEKCHSLYWPRVEQAISTIRSRESGSANAVDNDEEIGAFDLEELSGIPFGAHLQMATLMMELDMFERAAEILEAMLEEDDGDVEIFYFLTVIGKKLWVNSDPDRLRHVAEATRELSAKNGDIETAKEMEELLATLPRNGKSQFLKMK</sequence>
<dbReference type="Pfam" id="PF13181">
    <property type="entry name" value="TPR_8"/>
    <property type="match status" value="1"/>
</dbReference>
<keyword evidence="4" id="KW-1185">Reference proteome</keyword>
<evidence type="ECO:0000313" key="5">
    <source>
        <dbReference type="WBParaSite" id="TTAC_0000070801-mRNA-1"/>
    </source>
</evidence>
<dbReference type="EMBL" id="UYWX01000082">
    <property type="protein sequence ID" value="VDM16878.1"/>
    <property type="molecule type" value="Genomic_DNA"/>
</dbReference>
<dbReference type="Gene3D" id="1.25.40.10">
    <property type="entry name" value="Tetratricopeptide repeat domain"/>
    <property type="match status" value="2"/>
</dbReference>
<dbReference type="InterPro" id="IPR019734">
    <property type="entry name" value="TPR_rpt"/>
</dbReference>
<organism evidence="5">
    <name type="scientific">Hydatigena taeniaeformis</name>
    <name type="common">Feline tapeworm</name>
    <name type="synonym">Taenia taeniaeformis</name>
    <dbReference type="NCBI Taxonomy" id="6205"/>
    <lineage>
        <taxon>Eukaryota</taxon>
        <taxon>Metazoa</taxon>
        <taxon>Spiralia</taxon>
        <taxon>Lophotrochozoa</taxon>
        <taxon>Platyhelminthes</taxon>
        <taxon>Cestoda</taxon>
        <taxon>Eucestoda</taxon>
        <taxon>Cyclophyllidea</taxon>
        <taxon>Taeniidae</taxon>
        <taxon>Hydatigera</taxon>
    </lineage>
</organism>
<evidence type="ECO:0000256" key="1">
    <source>
        <dbReference type="PROSITE-ProRule" id="PRU00339"/>
    </source>
</evidence>
<gene>
    <name evidence="3" type="ORF">TTAC_LOCUS709</name>
</gene>
<dbReference type="PROSITE" id="PS50005">
    <property type="entry name" value="TPR"/>
    <property type="match status" value="1"/>
</dbReference>
<dbReference type="SUPFAM" id="SSF48452">
    <property type="entry name" value="TPR-like"/>
    <property type="match status" value="2"/>
</dbReference>
<accession>A0A0R3WJ75</accession>
<dbReference type="InterPro" id="IPR011990">
    <property type="entry name" value="TPR-like_helical_dom_sf"/>
</dbReference>
<name>A0A0R3WJ75_HYDTA</name>
<dbReference type="PROSITE" id="PS50293">
    <property type="entry name" value="TPR_REGION"/>
    <property type="match status" value="1"/>
</dbReference>
<feature type="compositionally biased region" description="Polar residues" evidence="2">
    <location>
        <begin position="11"/>
        <end position="26"/>
    </location>
</feature>
<evidence type="ECO:0000313" key="3">
    <source>
        <dbReference type="EMBL" id="VDM16878.1"/>
    </source>
</evidence>
<dbReference type="OrthoDB" id="1914839at2759"/>